<dbReference type="EMBL" id="CAJHNH020004446">
    <property type="protein sequence ID" value="CAG5131069.1"/>
    <property type="molecule type" value="Genomic_DNA"/>
</dbReference>
<evidence type="ECO:0000256" key="1">
    <source>
        <dbReference type="SAM" id="MobiDB-lite"/>
    </source>
</evidence>
<comment type="caution">
    <text evidence="3">The sequence shown here is derived from an EMBL/GenBank/DDBJ whole genome shotgun (WGS) entry which is preliminary data.</text>
</comment>
<feature type="compositionally biased region" description="Basic residues" evidence="1">
    <location>
        <begin position="1"/>
        <end position="12"/>
    </location>
</feature>
<feature type="domain" description="EF-hand" evidence="2">
    <location>
        <begin position="98"/>
        <end position="133"/>
    </location>
</feature>
<dbReference type="GO" id="GO:0005509">
    <property type="term" value="F:calcium ion binding"/>
    <property type="evidence" value="ECO:0007669"/>
    <property type="project" value="InterPro"/>
</dbReference>
<gene>
    <name evidence="3" type="ORF">CUNI_LOCUS16627</name>
</gene>
<dbReference type="AlphaFoldDB" id="A0A8S3ZNW9"/>
<organism evidence="3 4">
    <name type="scientific">Candidula unifasciata</name>
    <dbReference type="NCBI Taxonomy" id="100452"/>
    <lineage>
        <taxon>Eukaryota</taxon>
        <taxon>Metazoa</taxon>
        <taxon>Spiralia</taxon>
        <taxon>Lophotrochozoa</taxon>
        <taxon>Mollusca</taxon>
        <taxon>Gastropoda</taxon>
        <taxon>Heterobranchia</taxon>
        <taxon>Euthyneura</taxon>
        <taxon>Panpulmonata</taxon>
        <taxon>Eupulmonata</taxon>
        <taxon>Stylommatophora</taxon>
        <taxon>Helicina</taxon>
        <taxon>Helicoidea</taxon>
        <taxon>Geomitridae</taxon>
        <taxon>Candidula</taxon>
    </lineage>
</organism>
<evidence type="ECO:0000313" key="4">
    <source>
        <dbReference type="Proteomes" id="UP000678393"/>
    </source>
</evidence>
<proteinExistence type="predicted"/>
<feature type="compositionally biased region" description="Polar residues" evidence="1">
    <location>
        <begin position="33"/>
        <end position="44"/>
    </location>
</feature>
<dbReference type="OrthoDB" id="418595at2759"/>
<feature type="region of interest" description="Disordered" evidence="1">
    <location>
        <begin position="1"/>
        <end position="62"/>
    </location>
</feature>
<dbReference type="SMART" id="SM00054">
    <property type="entry name" value="EFh"/>
    <property type="match status" value="2"/>
</dbReference>
<dbReference type="PROSITE" id="PS50222">
    <property type="entry name" value="EF_HAND_2"/>
    <property type="match status" value="1"/>
</dbReference>
<accession>A0A8S3ZNW9</accession>
<protein>
    <recommendedName>
        <fullName evidence="2">EF-hand domain-containing protein</fullName>
    </recommendedName>
</protein>
<dbReference type="Proteomes" id="UP000678393">
    <property type="component" value="Unassembled WGS sequence"/>
</dbReference>
<dbReference type="InterPro" id="IPR011992">
    <property type="entry name" value="EF-hand-dom_pair"/>
</dbReference>
<feature type="compositionally biased region" description="Basic and acidic residues" evidence="1">
    <location>
        <begin position="22"/>
        <end position="31"/>
    </location>
</feature>
<reference evidence="3" key="1">
    <citation type="submission" date="2021-04" db="EMBL/GenBank/DDBJ databases">
        <authorList>
            <consortium name="Molecular Ecology Group"/>
        </authorList>
    </citation>
    <scope>NUCLEOTIDE SEQUENCE</scope>
</reference>
<dbReference type="InterPro" id="IPR002048">
    <property type="entry name" value="EF_hand_dom"/>
</dbReference>
<feature type="compositionally biased region" description="Basic residues" evidence="1">
    <location>
        <begin position="49"/>
        <end position="62"/>
    </location>
</feature>
<name>A0A8S3ZNW9_9EUPU</name>
<dbReference type="Gene3D" id="1.10.238.10">
    <property type="entry name" value="EF-hand"/>
    <property type="match status" value="1"/>
</dbReference>
<sequence>MKKKKSTKKKSSSKSEQSLKSVTEDKVDARSADPSTLISGVPSTSAGSGKKRQKKGQKLRSSRSVKALEKLEFQTEKLKLDDIYYDSLINHMHQWLQEKSMVAKEMFKCMDSQGEGVVSYDEFKAGMLHLDAPVNKVELHLLCKLLDRDSIGEINYTELQQGLEYLREAREVDRQRLRDGRLLLATERKFPSCPCCKMSIVEPWKETLPKYLLVELRSITFDKFRNYPGHLQLLVHSHLSVLGLIQLITAETEISSSKLAIFRDKSWGVESLLQPSLTLEECGFLGESRDSPEEVTLFYDYSVEFRDCPVLLCDHYFGQKNNN</sequence>
<dbReference type="SUPFAM" id="SSF47473">
    <property type="entry name" value="EF-hand"/>
    <property type="match status" value="1"/>
</dbReference>
<evidence type="ECO:0000313" key="3">
    <source>
        <dbReference type="EMBL" id="CAG5131069.1"/>
    </source>
</evidence>
<evidence type="ECO:0000259" key="2">
    <source>
        <dbReference type="PROSITE" id="PS50222"/>
    </source>
</evidence>
<keyword evidence="4" id="KW-1185">Reference proteome</keyword>